<comment type="subcellular location">
    <subcellularLocation>
        <location evidence="1">Secreted</location>
    </subcellularLocation>
</comment>
<dbReference type="InterPro" id="IPR036048">
    <property type="entry name" value="Interleukin_8-like_sf"/>
</dbReference>
<keyword evidence="6" id="KW-1015">Disulfide bond</keyword>
<evidence type="ECO:0000313" key="13">
    <source>
        <dbReference type="RefSeq" id="XP_012875628.1"/>
    </source>
</evidence>
<evidence type="ECO:0000256" key="6">
    <source>
        <dbReference type="ARBA" id="ARBA00023157"/>
    </source>
</evidence>
<dbReference type="PRINTS" id="PR00436">
    <property type="entry name" value="INTERLEUKIN8"/>
</dbReference>
<evidence type="ECO:0000256" key="2">
    <source>
        <dbReference type="ARBA" id="ARBA00010665"/>
    </source>
</evidence>
<name>A0A1S3FGA9_DIPOR</name>
<dbReference type="GO" id="GO:0006952">
    <property type="term" value="P:defense response"/>
    <property type="evidence" value="ECO:0007669"/>
    <property type="project" value="InterPro"/>
</dbReference>
<dbReference type="CTD" id="3576"/>
<keyword evidence="12" id="KW-1185">Reference proteome</keyword>
<evidence type="ECO:0000256" key="1">
    <source>
        <dbReference type="ARBA" id="ARBA00004613"/>
    </source>
</evidence>
<dbReference type="Pfam" id="PF00048">
    <property type="entry name" value="IL8"/>
    <property type="match status" value="1"/>
</dbReference>
<dbReference type="SUPFAM" id="SSF54117">
    <property type="entry name" value="Interleukin 8-like chemokines"/>
    <property type="match status" value="1"/>
</dbReference>
<feature type="chain" id="PRO_5043758384" description="Interleukin-8" evidence="10">
    <location>
        <begin position="23"/>
        <end position="95"/>
    </location>
</feature>
<dbReference type="OrthoDB" id="9937393at2759"/>
<evidence type="ECO:0000256" key="10">
    <source>
        <dbReference type="SAM" id="SignalP"/>
    </source>
</evidence>
<keyword evidence="5" id="KW-0964">Secreted</keyword>
<keyword evidence="10" id="KW-0732">Signal</keyword>
<dbReference type="GO" id="GO:0006955">
    <property type="term" value="P:immune response"/>
    <property type="evidence" value="ECO:0007669"/>
    <property type="project" value="InterPro"/>
</dbReference>
<dbReference type="GO" id="GO:0005615">
    <property type="term" value="C:extracellular space"/>
    <property type="evidence" value="ECO:0007669"/>
    <property type="project" value="UniProtKB-KW"/>
</dbReference>
<dbReference type="InterPro" id="IPR001089">
    <property type="entry name" value="Chemokine_CXC"/>
</dbReference>
<protein>
    <recommendedName>
        <fullName evidence="3">Interleukin-8</fullName>
    </recommendedName>
    <alternativeName>
        <fullName evidence="7">C-X-C motif chemokine 8</fullName>
    </alternativeName>
    <alternativeName>
        <fullName evidence="8">Chemokine (C-X-C motif) ligand 8</fullName>
    </alternativeName>
</protein>
<keyword evidence="4" id="KW-0202">Cytokine</keyword>
<gene>
    <name evidence="13" type="primary">Cxcl8</name>
</gene>
<dbReference type="InParanoid" id="A0A1S3FGA9"/>
<dbReference type="AlphaFoldDB" id="A0A1S3FGA9"/>
<evidence type="ECO:0000256" key="4">
    <source>
        <dbReference type="ARBA" id="ARBA00022514"/>
    </source>
</evidence>
<dbReference type="InterPro" id="IPR033899">
    <property type="entry name" value="CXC_Chemokine_domain"/>
</dbReference>
<dbReference type="InterPro" id="IPR001811">
    <property type="entry name" value="Chemokine_IL8-like_dom"/>
</dbReference>
<evidence type="ECO:0000313" key="12">
    <source>
        <dbReference type="Proteomes" id="UP000081671"/>
    </source>
</evidence>
<comment type="similarity">
    <text evidence="2">Belongs to the intercrine alpha (chemokine CxC) family.</text>
</comment>
<dbReference type="InterPro" id="IPR039809">
    <property type="entry name" value="Chemokine_b/g/d"/>
</dbReference>
<evidence type="ECO:0000256" key="5">
    <source>
        <dbReference type="ARBA" id="ARBA00022525"/>
    </source>
</evidence>
<dbReference type="Gene3D" id="2.40.50.40">
    <property type="match status" value="1"/>
</dbReference>
<dbReference type="PANTHER" id="PTHR12015:SF200">
    <property type="entry name" value="INTERLEUKIN-8"/>
    <property type="match status" value="1"/>
</dbReference>
<evidence type="ECO:0000256" key="3">
    <source>
        <dbReference type="ARBA" id="ARBA00019462"/>
    </source>
</evidence>
<proteinExistence type="inferred from homology"/>
<dbReference type="KEGG" id="dord:105988541"/>
<comment type="function">
    <text evidence="9">Chemotactic factor that mediates inflammatory response by attracting neutrophils, basophils, and T-cells to clear pathogens and protect the host from infection. Also plays an important role in neutrophil activation. Released in response to an inflammatory stimulus, exerts its effect by binding to the G-protein-coupled receptors CXCR1 and CXCR2, primarily found in neutrophils, monocytes and endothelial cells. G-protein heterotrimer (alpha, beta, gamma subunits) constitutively binds to CXCR1/CXCR2 receptor and activation by IL8 leads to beta and gamma subunits release from Galpha (GNAI2 in neutrophils) and activation of several downstream signaling pathways including PI3K and MAPK pathways.</text>
</comment>
<dbReference type="SMART" id="SM00199">
    <property type="entry name" value="SCY"/>
    <property type="match status" value="1"/>
</dbReference>
<evidence type="ECO:0000259" key="11">
    <source>
        <dbReference type="SMART" id="SM00199"/>
    </source>
</evidence>
<dbReference type="GeneID" id="105988541"/>
<organism evidence="12 13">
    <name type="scientific">Dipodomys ordii</name>
    <name type="common">Ord's kangaroo rat</name>
    <dbReference type="NCBI Taxonomy" id="10020"/>
    <lineage>
        <taxon>Eukaryota</taxon>
        <taxon>Metazoa</taxon>
        <taxon>Chordata</taxon>
        <taxon>Craniata</taxon>
        <taxon>Vertebrata</taxon>
        <taxon>Euteleostomi</taxon>
        <taxon>Mammalia</taxon>
        <taxon>Eutheria</taxon>
        <taxon>Euarchontoglires</taxon>
        <taxon>Glires</taxon>
        <taxon>Rodentia</taxon>
        <taxon>Castorimorpha</taxon>
        <taxon>Heteromyidae</taxon>
        <taxon>Dipodomyinae</taxon>
        <taxon>Dipodomys</taxon>
    </lineage>
</organism>
<dbReference type="RefSeq" id="XP_012875628.1">
    <property type="nucleotide sequence ID" value="XM_013020174.1"/>
</dbReference>
<dbReference type="PANTHER" id="PTHR12015">
    <property type="entry name" value="SMALL INDUCIBLE CYTOKINE A"/>
    <property type="match status" value="1"/>
</dbReference>
<dbReference type="Proteomes" id="UP000081671">
    <property type="component" value="Unplaced"/>
</dbReference>
<sequence length="95" mass="10737">MTHKQAIALLAAVLLSAAMCEAAAVGRTASEFRCQCIKTHSTHFHPKYIQELKVIQGGPHCSSTEIIVKLVDERELCLYPKEKWVQRVVESFVRR</sequence>
<evidence type="ECO:0000256" key="9">
    <source>
        <dbReference type="ARBA" id="ARBA00034094"/>
    </source>
</evidence>
<feature type="signal peptide" evidence="10">
    <location>
        <begin position="1"/>
        <end position="22"/>
    </location>
</feature>
<accession>A0A1S3FGA9</accession>
<evidence type="ECO:0000256" key="8">
    <source>
        <dbReference type="ARBA" id="ARBA00030394"/>
    </source>
</evidence>
<evidence type="ECO:0000256" key="7">
    <source>
        <dbReference type="ARBA" id="ARBA00030274"/>
    </source>
</evidence>
<dbReference type="PRINTS" id="PR00437">
    <property type="entry name" value="SMALLCYTKCXC"/>
</dbReference>
<dbReference type="GO" id="GO:0008009">
    <property type="term" value="F:chemokine activity"/>
    <property type="evidence" value="ECO:0007669"/>
    <property type="project" value="InterPro"/>
</dbReference>
<feature type="domain" description="Chemokine interleukin-8-like" evidence="11">
    <location>
        <begin position="31"/>
        <end position="92"/>
    </location>
</feature>
<dbReference type="FunFam" id="2.40.50.40:FF:000004">
    <property type="entry name" value="C-X-C motif chemokine"/>
    <property type="match status" value="1"/>
</dbReference>
<reference evidence="13" key="1">
    <citation type="submission" date="2025-08" db="UniProtKB">
        <authorList>
            <consortium name="RefSeq"/>
        </authorList>
    </citation>
    <scope>IDENTIFICATION</scope>
    <source>
        <tissue evidence="13">Kidney</tissue>
    </source>
</reference>
<dbReference type="CDD" id="cd00273">
    <property type="entry name" value="Chemokine_CXC"/>
    <property type="match status" value="1"/>
</dbReference>